<dbReference type="Pfam" id="PF08359">
    <property type="entry name" value="TetR_C_4"/>
    <property type="match status" value="1"/>
</dbReference>
<evidence type="ECO:0000256" key="2">
    <source>
        <dbReference type="PROSITE-ProRule" id="PRU00335"/>
    </source>
</evidence>
<keyword evidence="5" id="KW-1185">Reference proteome</keyword>
<dbReference type="InterPro" id="IPR009057">
    <property type="entry name" value="Homeodomain-like_sf"/>
</dbReference>
<dbReference type="PROSITE" id="PS01081">
    <property type="entry name" value="HTH_TETR_1"/>
    <property type="match status" value="1"/>
</dbReference>
<reference evidence="4 5" key="1">
    <citation type="submission" date="2018-06" db="EMBL/GenBank/DDBJ databases">
        <title>Mucibacter soli gen. nov., sp. nov., a new member of the family Chitinophagaceae producing mucin.</title>
        <authorList>
            <person name="Kim M.-K."/>
            <person name="Park S."/>
            <person name="Kim T.-S."/>
            <person name="Joung Y."/>
            <person name="Han J.-H."/>
            <person name="Kim S.B."/>
        </authorList>
    </citation>
    <scope>NUCLEOTIDE SEQUENCE [LARGE SCALE GENOMIC DNA]</scope>
    <source>
        <strain evidence="4 5">R1-15</strain>
    </source>
</reference>
<dbReference type="InterPro" id="IPR036271">
    <property type="entry name" value="Tet_transcr_reg_TetR-rel_C_sf"/>
</dbReference>
<dbReference type="PRINTS" id="PR00455">
    <property type="entry name" value="HTHTETR"/>
</dbReference>
<dbReference type="InterPro" id="IPR013570">
    <property type="entry name" value="Tscrpt_reg_YsiA_C"/>
</dbReference>
<evidence type="ECO:0000313" key="5">
    <source>
        <dbReference type="Proteomes" id="UP000248745"/>
    </source>
</evidence>
<dbReference type="PANTHER" id="PTHR30328:SF54">
    <property type="entry name" value="HTH-TYPE TRANSCRIPTIONAL REPRESSOR SCO4008"/>
    <property type="match status" value="1"/>
</dbReference>
<name>A0A2W2BF38_9BACT</name>
<gene>
    <name evidence="4" type="ORF">DN068_01450</name>
</gene>
<dbReference type="Pfam" id="PF00440">
    <property type="entry name" value="TetR_N"/>
    <property type="match status" value="1"/>
</dbReference>
<dbReference type="Gene3D" id="1.10.357.10">
    <property type="entry name" value="Tetracycline Repressor, domain 2"/>
    <property type="match status" value="1"/>
</dbReference>
<organism evidence="4 5">
    <name type="scientific">Taibaiella soli</name>
    <dbReference type="NCBI Taxonomy" id="1649169"/>
    <lineage>
        <taxon>Bacteria</taxon>
        <taxon>Pseudomonadati</taxon>
        <taxon>Bacteroidota</taxon>
        <taxon>Chitinophagia</taxon>
        <taxon>Chitinophagales</taxon>
        <taxon>Chitinophagaceae</taxon>
        <taxon>Taibaiella</taxon>
    </lineage>
</organism>
<evidence type="ECO:0000313" key="4">
    <source>
        <dbReference type="EMBL" id="PZF74889.1"/>
    </source>
</evidence>
<dbReference type="RefSeq" id="WP_110997095.1">
    <property type="nucleotide sequence ID" value="NZ_QKTW01000002.1"/>
</dbReference>
<dbReference type="PANTHER" id="PTHR30328">
    <property type="entry name" value="TRANSCRIPTIONAL REPRESSOR"/>
    <property type="match status" value="1"/>
</dbReference>
<accession>A0A2W2BF38</accession>
<dbReference type="AlphaFoldDB" id="A0A2W2BF38"/>
<dbReference type="PROSITE" id="PS50977">
    <property type="entry name" value="HTH_TETR_2"/>
    <property type="match status" value="1"/>
</dbReference>
<dbReference type="InterPro" id="IPR050109">
    <property type="entry name" value="HTH-type_TetR-like_transc_reg"/>
</dbReference>
<dbReference type="InterPro" id="IPR023772">
    <property type="entry name" value="DNA-bd_HTH_TetR-type_CS"/>
</dbReference>
<dbReference type="Proteomes" id="UP000248745">
    <property type="component" value="Unassembled WGS sequence"/>
</dbReference>
<dbReference type="EMBL" id="QKTW01000002">
    <property type="protein sequence ID" value="PZF74889.1"/>
    <property type="molecule type" value="Genomic_DNA"/>
</dbReference>
<feature type="DNA-binding region" description="H-T-H motif" evidence="2">
    <location>
        <begin position="27"/>
        <end position="46"/>
    </location>
</feature>
<feature type="domain" description="HTH tetR-type" evidence="3">
    <location>
        <begin position="4"/>
        <end position="64"/>
    </location>
</feature>
<dbReference type="OrthoDB" id="9789566at2"/>
<dbReference type="InterPro" id="IPR001647">
    <property type="entry name" value="HTH_TetR"/>
</dbReference>
<keyword evidence="1 2" id="KW-0238">DNA-binding</keyword>
<evidence type="ECO:0000259" key="3">
    <source>
        <dbReference type="PROSITE" id="PS50977"/>
    </source>
</evidence>
<dbReference type="SUPFAM" id="SSF48498">
    <property type="entry name" value="Tetracyclin repressor-like, C-terminal domain"/>
    <property type="match status" value="1"/>
</dbReference>
<protein>
    <submittedName>
        <fullName evidence="4">TetR/AcrR family transcriptional regulator</fullName>
    </submittedName>
</protein>
<proteinExistence type="predicted"/>
<dbReference type="SUPFAM" id="SSF46689">
    <property type="entry name" value="Homeodomain-like"/>
    <property type="match status" value="1"/>
</dbReference>
<sequence>MEYSEKQLQIIEAAERLFATNGYEGTSVRDIAQEAGVNLAMISYYFGSKEKLMEALFDCRGGYIKFTMENVIKNDELSPLQKINVLIDAYIEKIFTQQYFHRIMAREQMSRHFGESVISVMITQAKKKNQELIGQLIQEGQKKGIFKKRIDIPLMLMTMFGTANQLITTQHYYRDINNMQDVPDDEFQKHIKKKLSHHLKTLFKAILTYEA</sequence>
<evidence type="ECO:0000256" key="1">
    <source>
        <dbReference type="ARBA" id="ARBA00023125"/>
    </source>
</evidence>
<dbReference type="GO" id="GO:0003677">
    <property type="term" value="F:DNA binding"/>
    <property type="evidence" value="ECO:0007669"/>
    <property type="project" value="UniProtKB-UniRule"/>
</dbReference>
<comment type="caution">
    <text evidence="4">The sequence shown here is derived from an EMBL/GenBank/DDBJ whole genome shotgun (WGS) entry which is preliminary data.</text>
</comment>